<feature type="region of interest" description="Disordered" evidence="2">
    <location>
        <begin position="529"/>
        <end position="576"/>
    </location>
</feature>
<keyword evidence="1" id="KW-0862">Zinc</keyword>
<keyword evidence="1" id="KW-0863">Zinc-finger</keyword>
<dbReference type="GO" id="GO:0008270">
    <property type="term" value="F:zinc ion binding"/>
    <property type="evidence" value="ECO:0007669"/>
    <property type="project" value="UniProtKB-KW"/>
</dbReference>
<evidence type="ECO:0000256" key="1">
    <source>
        <dbReference type="PROSITE-ProRule" id="PRU00042"/>
    </source>
</evidence>
<evidence type="ECO:0000313" key="4">
    <source>
        <dbReference type="Proteomes" id="UP000694925"/>
    </source>
</evidence>
<dbReference type="InterPro" id="IPR013087">
    <property type="entry name" value="Znf_C2H2_type"/>
</dbReference>
<feature type="region of interest" description="Disordered" evidence="2">
    <location>
        <begin position="603"/>
        <end position="623"/>
    </location>
</feature>
<feature type="compositionally biased region" description="Polar residues" evidence="2">
    <location>
        <begin position="476"/>
        <end position="485"/>
    </location>
</feature>
<sequence>MSQLCRSRSIMTPVETSRICYVCKKVFCCEQCRERHENNKHTKRQPNCPFCFSEKLPLKSIEDKILLCHIVVNHLPLHCCLCGEIFKNAEDLQSFGPCKWTKCNDRHSLVSESKRLETPSSTIEGKESSEFSGTYVSLTSPPELTRNTSTPVVFGLKTSFNFKTPSVTSSFSLKTLQIDSASSKKDPTGSDLQGTNTKCDSSESNYMSLPSSINQEETPFRSLSLNRSKEELPRSNSIKFGIMKNKDRNSPNEYRTDNQMEDMDLTNIESQALPGSQGLETYSEEKSSLKKVRFSDEFDEPTRYSDQYENHSKSKAMFNITETEEYFEANDTMPNIHQTLDMSQVEIIKDNTKNMEKENRSPDKDNAINIKKENDNVNEDITKSIKIENDSPDEDITKNVKRDNHNLDEDNTRNTKEENYNLDEDILRNIKKENHTPDKDIAVNARIEDLSPGENNARNTEKDDHSLGNIKEINEKSSSTPTSNPRVLMMVVVENNSTVSTSEMIDTGLKTLERMASYSNLSVNTVNSLGSSNSTTPGDNNNNYYSALSQDYHTPSSESSGTSNKDLNASSNSNDDSINSSGLFSAVANAVKNVMKNLSEASKNLGRSSVSPRQESVSSSFTSDTFNSVSDFASSFLQRPGKRPRDAIETPPTLRQQELTVAQLETRSPLAKRHRGGWYKIKGREPIARMRNNRQLTSPRGVSLETQVFHQGSLLVGDTVLPLPDRAHQSTQTD</sequence>
<dbReference type="GeneID" id="108631322"/>
<gene>
    <name evidence="5" type="primary">LOC108631322</name>
</gene>
<dbReference type="Proteomes" id="UP000694925">
    <property type="component" value="Unplaced"/>
</dbReference>
<feature type="compositionally biased region" description="Low complexity" evidence="2">
    <location>
        <begin position="607"/>
        <end position="620"/>
    </location>
</feature>
<feature type="compositionally biased region" description="Polar residues" evidence="2">
    <location>
        <begin position="529"/>
        <end position="562"/>
    </location>
</feature>
<evidence type="ECO:0000313" key="5">
    <source>
        <dbReference type="RefSeq" id="XP_026675105.1"/>
    </source>
</evidence>
<dbReference type="PROSITE" id="PS50157">
    <property type="entry name" value="ZINC_FINGER_C2H2_2"/>
    <property type="match status" value="1"/>
</dbReference>
<accession>A0AAJ7SBY2</accession>
<feature type="compositionally biased region" description="Polar residues" evidence="2">
    <location>
        <begin position="190"/>
        <end position="218"/>
    </location>
</feature>
<dbReference type="KEGG" id="ccal:108631322"/>
<feature type="domain" description="C2H2-type" evidence="3">
    <location>
        <begin position="18"/>
        <end position="46"/>
    </location>
</feature>
<evidence type="ECO:0000259" key="3">
    <source>
        <dbReference type="PROSITE" id="PS50157"/>
    </source>
</evidence>
<dbReference type="PROSITE" id="PS00028">
    <property type="entry name" value="ZINC_FINGER_C2H2_1"/>
    <property type="match status" value="1"/>
</dbReference>
<feature type="region of interest" description="Disordered" evidence="2">
    <location>
        <begin position="180"/>
        <end position="218"/>
    </location>
</feature>
<name>A0AAJ7SBY2_9HYME</name>
<protein>
    <recommendedName>
        <fullName evidence="3">C2H2-type domain-containing protein</fullName>
    </recommendedName>
</protein>
<keyword evidence="1" id="KW-0479">Metal-binding</keyword>
<dbReference type="AlphaFoldDB" id="A0AAJ7SBY2"/>
<feature type="compositionally biased region" description="Low complexity" evidence="2">
    <location>
        <begin position="563"/>
        <end position="576"/>
    </location>
</feature>
<feature type="region of interest" description="Disordered" evidence="2">
    <location>
        <begin position="450"/>
        <end position="485"/>
    </location>
</feature>
<keyword evidence="4" id="KW-1185">Reference proteome</keyword>
<feature type="region of interest" description="Disordered" evidence="2">
    <location>
        <begin position="390"/>
        <end position="413"/>
    </location>
</feature>
<dbReference type="RefSeq" id="XP_026675105.1">
    <property type="nucleotide sequence ID" value="XM_026819304.1"/>
</dbReference>
<evidence type="ECO:0000256" key="2">
    <source>
        <dbReference type="SAM" id="MobiDB-lite"/>
    </source>
</evidence>
<reference evidence="5" key="1">
    <citation type="submission" date="2025-08" db="UniProtKB">
        <authorList>
            <consortium name="RefSeq"/>
        </authorList>
    </citation>
    <scope>IDENTIFICATION</scope>
    <source>
        <tissue evidence="5">Whole body</tissue>
    </source>
</reference>
<organism evidence="4 5">
    <name type="scientific">Ceratina calcarata</name>
    <dbReference type="NCBI Taxonomy" id="156304"/>
    <lineage>
        <taxon>Eukaryota</taxon>
        <taxon>Metazoa</taxon>
        <taxon>Ecdysozoa</taxon>
        <taxon>Arthropoda</taxon>
        <taxon>Hexapoda</taxon>
        <taxon>Insecta</taxon>
        <taxon>Pterygota</taxon>
        <taxon>Neoptera</taxon>
        <taxon>Endopterygota</taxon>
        <taxon>Hymenoptera</taxon>
        <taxon>Apocrita</taxon>
        <taxon>Aculeata</taxon>
        <taxon>Apoidea</taxon>
        <taxon>Anthophila</taxon>
        <taxon>Apidae</taxon>
        <taxon>Ceratina</taxon>
        <taxon>Zadontomerus</taxon>
    </lineage>
</organism>
<proteinExistence type="predicted"/>